<organism evidence="3 4">
    <name type="scientific">Edwardsiella phage PEi20</name>
    <dbReference type="NCBI Taxonomy" id="1608310"/>
    <lineage>
        <taxon>Viruses</taxon>
        <taxon>Duplodnaviria</taxon>
        <taxon>Heunggongvirae</taxon>
        <taxon>Uroviricota</taxon>
        <taxon>Caudoviricetes</taxon>
        <taxon>Pantevenvirales</taxon>
        <taxon>Straboviridae</taxon>
        <taxon>Tevenvirinae</taxon>
        <taxon>Kanagawavirus</taxon>
        <taxon>Kanagawavirus pei20</taxon>
    </lineage>
</organism>
<dbReference type="SUPFAM" id="SSF55811">
    <property type="entry name" value="Nudix"/>
    <property type="match status" value="1"/>
</dbReference>
<dbReference type="EMBL" id="AP014714">
    <property type="protein sequence ID" value="BAQ22779.1"/>
    <property type="molecule type" value="Genomic_DNA"/>
</dbReference>
<evidence type="ECO:0000256" key="1">
    <source>
        <dbReference type="ARBA" id="ARBA00022801"/>
    </source>
</evidence>
<dbReference type="GO" id="GO:0004081">
    <property type="term" value="F:bis(5'-nucleosyl)-tetraphosphatase (asymmetrical) activity"/>
    <property type="evidence" value="ECO:0007669"/>
    <property type="project" value="TreeGrafter"/>
</dbReference>
<gene>
    <name evidence="3" type="primary">nudE</name>
</gene>
<dbReference type="InterPro" id="IPR020476">
    <property type="entry name" value="Nudix_hydrolase"/>
</dbReference>
<dbReference type="GO" id="GO:0006167">
    <property type="term" value="P:AMP biosynthetic process"/>
    <property type="evidence" value="ECO:0007669"/>
    <property type="project" value="TreeGrafter"/>
</dbReference>
<proteinExistence type="predicted"/>
<accession>A0A0B6VR32</accession>
<dbReference type="OrthoDB" id="14298at10239"/>
<evidence type="ECO:0000259" key="2">
    <source>
        <dbReference type="PROSITE" id="PS51462"/>
    </source>
</evidence>
<protein>
    <submittedName>
        <fullName evidence="3">Nudix hydrolase</fullName>
    </submittedName>
</protein>
<dbReference type="PROSITE" id="PS51462">
    <property type="entry name" value="NUDIX"/>
    <property type="match status" value="1"/>
</dbReference>
<dbReference type="PANTHER" id="PTHR21340">
    <property type="entry name" value="DIADENOSINE 5,5-P1,P4-TETRAPHOSPHATE PYROPHOSPHOHYDROLASE MUTT"/>
    <property type="match status" value="1"/>
</dbReference>
<keyword evidence="1 3" id="KW-0378">Hydrolase</keyword>
<name>A0A0B6VR32_9CAUD</name>
<dbReference type="GO" id="GO:0006754">
    <property type="term" value="P:ATP biosynthetic process"/>
    <property type="evidence" value="ECO:0007669"/>
    <property type="project" value="TreeGrafter"/>
</dbReference>
<dbReference type="InterPro" id="IPR015797">
    <property type="entry name" value="NUDIX_hydrolase-like_dom_sf"/>
</dbReference>
<dbReference type="Proteomes" id="UP000204657">
    <property type="component" value="Segment"/>
</dbReference>
<dbReference type="KEGG" id="vg:26519092"/>
<sequence length="158" mass="18072">MAVIKKEVSAGIMFFTEDKELFMGRVTNSGLGPGMPSRWDIPKGHVEEGETPLRAAIRECWEETGFTDYDASLLVDLGRQKYASNKDLHVFLYPLPVRHEQFKDCVCTAYHEDSETGERFPEIDRFALIKPSMWNYVMGPSLFNVMQRLFPKESKSVG</sequence>
<dbReference type="InterPro" id="IPR000086">
    <property type="entry name" value="NUDIX_hydrolase_dom"/>
</dbReference>
<evidence type="ECO:0000313" key="3">
    <source>
        <dbReference type="EMBL" id="BAQ22779.1"/>
    </source>
</evidence>
<dbReference type="Pfam" id="PF00293">
    <property type="entry name" value="NUDIX"/>
    <property type="match status" value="1"/>
</dbReference>
<dbReference type="PRINTS" id="PR00502">
    <property type="entry name" value="NUDIXFAMILY"/>
</dbReference>
<dbReference type="Gene3D" id="3.90.79.10">
    <property type="entry name" value="Nucleoside Triphosphate Pyrophosphohydrolase"/>
    <property type="match status" value="1"/>
</dbReference>
<dbReference type="CDD" id="cd02883">
    <property type="entry name" value="NUDIX_Hydrolase"/>
    <property type="match status" value="1"/>
</dbReference>
<dbReference type="InterPro" id="IPR051325">
    <property type="entry name" value="Nudix_hydrolase_domain"/>
</dbReference>
<dbReference type="PANTHER" id="PTHR21340:SF0">
    <property type="entry name" value="BIS(5'-NUCLEOSYL)-TETRAPHOSPHATASE [ASYMMETRICAL]"/>
    <property type="match status" value="1"/>
</dbReference>
<keyword evidence="4" id="KW-1185">Reference proteome</keyword>
<reference evidence="3 4" key="1">
    <citation type="submission" date="2015-02" db="EMBL/GenBank/DDBJ databases">
        <title>Complete genome sequences of Edwardsiella bacteriophages, PEi20 and PEi26.</title>
        <authorList>
            <person name="Yasuike M."/>
            <person name="Nishiki I."/>
            <person name="Iwasaki Y."/>
            <person name="Nakamura Y."/>
            <person name="Fujiwara A."/>
            <person name="Hassan E.S."/>
            <person name="Mahmoud M.M."/>
            <person name="Kawato Y."/>
            <person name="Nagai S."/>
            <person name="Kobayashi T."/>
            <person name="Ototake M."/>
            <person name="Nakai T."/>
        </authorList>
    </citation>
    <scope>NUCLEOTIDE SEQUENCE [LARGE SCALE GENOMIC DNA]</scope>
</reference>
<dbReference type="RefSeq" id="YP_009190287.1">
    <property type="nucleotide sequence ID" value="NC_028683.1"/>
</dbReference>
<feature type="domain" description="Nudix hydrolase" evidence="2">
    <location>
        <begin position="5"/>
        <end position="146"/>
    </location>
</feature>
<evidence type="ECO:0000313" key="4">
    <source>
        <dbReference type="Proteomes" id="UP000204657"/>
    </source>
</evidence>
<dbReference type="GeneID" id="26519092"/>